<dbReference type="Proteomes" id="UP000588158">
    <property type="component" value="Unassembled WGS sequence"/>
</dbReference>
<dbReference type="AlphaFoldDB" id="A0A841ABB6"/>
<keyword evidence="4 5" id="KW-0472">Membrane</keyword>
<keyword evidence="8" id="KW-0762">Sugar transport</keyword>
<evidence type="ECO:0000259" key="7">
    <source>
        <dbReference type="PROSITE" id="PS50928"/>
    </source>
</evidence>
<comment type="similarity">
    <text evidence="5">Belongs to the binding-protein-dependent transport system permease family.</text>
</comment>
<evidence type="ECO:0000256" key="5">
    <source>
        <dbReference type="RuleBase" id="RU363032"/>
    </source>
</evidence>
<comment type="caution">
    <text evidence="8">The sequence shown here is derived from an EMBL/GenBank/DDBJ whole genome shotgun (WGS) entry which is preliminary data.</text>
</comment>
<sequence>MANLLLLPTMILLALVVGFPLVLSAWQSLHSSGGEIDPTTGIIQQGDTFVGLQNYVDAFTGAGAGAGFWNAFWNTTMFTVVGVSVETVLGVAMALIMARALRATGIVRASILVPWAIPTVVSALMWQLIFDANGIANRLIGTQILWTTEGIQAQAAVLIADIWKTAPFIGLLTLAGLQTIDQQVYEAAKVDGAGPWHTFWRITLPLVRPVLVVAVLFRLLDAMRMFDLPFVLLGRLASGQTLSMLASDAASRTDYGMASAYSMVLFAYICLVAYLFIKILGADVIGEQGRSGPGRRARRAARLRTTSEGSLA</sequence>
<dbReference type="InterPro" id="IPR000515">
    <property type="entry name" value="MetI-like"/>
</dbReference>
<protein>
    <submittedName>
        <fullName evidence="8">Multiple sugar transport system permease protein</fullName>
    </submittedName>
</protein>
<feature type="transmembrane region" description="Helical" evidence="5">
    <location>
        <begin position="77"/>
        <end position="97"/>
    </location>
</feature>
<feature type="transmembrane region" description="Helical" evidence="5">
    <location>
        <begin position="258"/>
        <end position="277"/>
    </location>
</feature>
<organism evidence="8 9">
    <name type="scientific">Brachybacterium aquaticum</name>
    <dbReference type="NCBI Taxonomy" id="1432564"/>
    <lineage>
        <taxon>Bacteria</taxon>
        <taxon>Bacillati</taxon>
        <taxon>Actinomycetota</taxon>
        <taxon>Actinomycetes</taxon>
        <taxon>Micrococcales</taxon>
        <taxon>Dermabacteraceae</taxon>
        <taxon>Brachybacterium</taxon>
    </lineage>
</organism>
<dbReference type="GO" id="GO:0005886">
    <property type="term" value="C:plasma membrane"/>
    <property type="evidence" value="ECO:0007669"/>
    <property type="project" value="UniProtKB-SubCell"/>
</dbReference>
<dbReference type="SUPFAM" id="SSF161098">
    <property type="entry name" value="MetI-like"/>
    <property type="match status" value="1"/>
</dbReference>
<evidence type="ECO:0000313" key="8">
    <source>
        <dbReference type="EMBL" id="MBB5830408.1"/>
    </source>
</evidence>
<feature type="region of interest" description="Disordered" evidence="6">
    <location>
        <begin position="288"/>
        <end position="312"/>
    </location>
</feature>
<evidence type="ECO:0000256" key="1">
    <source>
        <dbReference type="ARBA" id="ARBA00004141"/>
    </source>
</evidence>
<accession>A0A841ABB6</accession>
<name>A0A841ABB6_9MICO</name>
<keyword evidence="9" id="KW-1185">Reference proteome</keyword>
<comment type="subcellular location">
    <subcellularLocation>
        <location evidence="5">Cell membrane</location>
        <topology evidence="5">Multi-pass membrane protein</topology>
    </subcellularLocation>
    <subcellularLocation>
        <location evidence="1">Membrane</location>
        <topology evidence="1">Multi-pass membrane protein</topology>
    </subcellularLocation>
</comment>
<evidence type="ECO:0000256" key="2">
    <source>
        <dbReference type="ARBA" id="ARBA00022692"/>
    </source>
</evidence>
<dbReference type="PANTHER" id="PTHR43759:SF1">
    <property type="entry name" value="GLUCOSE IMPORT SYSTEM PERMEASE PROTEIN GLCT"/>
    <property type="match status" value="1"/>
</dbReference>
<dbReference type="InterPro" id="IPR052730">
    <property type="entry name" value="Sugar_ABC_transporter"/>
</dbReference>
<reference evidence="8 9" key="1">
    <citation type="submission" date="2020-08" db="EMBL/GenBank/DDBJ databases">
        <title>Sequencing the genomes of 1000 actinobacteria strains.</title>
        <authorList>
            <person name="Klenk H.-P."/>
        </authorList>
    </citation>
    <scope>NUCLEOTIDE SEQUENCE [LARGE SCALE GENOMIC DNA]</scope>
    <source>
        <strain evidence="8 9">DSM 28796</strain>
    </source>
</reference>
<dbReference type="CDD" id="cd06261">
    <property type="entry name" value="TM_PBP2"/>
    <property type="match status" value="1"/>
</dbReference>
<feature type="compositionally biased region" description="Basic residues" evidence="6">
    <location>
        <begin position="293"/>
        <end position="302"/>
    </location>
</feature>
<keyword evidence="3 5" id="KW-1133">Transmembrane helix</keyword>
<dbReference type="Gene3D" id="1.10.3720.10">
    <property type="entry name" value="MetI-like"/>
    <property type="match status" value="1"/>
</dbReference>
<dbReference type="Pfam" id="PF00528">
    <property type="entry name" value="BPD_transp_1"/>
    <property type="match status" value="1"/>
</dbReference>
<evidence type="ECO:0000256" key="6">
    <source>
        <dbReference type="SAM" id="MobiDB-lite"/>
    </source>
</evidence>
<evidence type="ECO:0000256" key="3">
    <source>
        <dbReference type="ARBA" id="ARBA00022989"/>
    </source>
</evidence>
<feature type="domain" description="ABC transmembrane type-1" evidence="7">
    <location>
        <begin position="72"/>
        <end position="276"/>
    </location>
</feature>
<dbReference type="GO" id="GO:0055085">
    <property type="term" value="P:transmembrane transport"/>
    <property type="evidence" value="ECO:0007669"/>
    <property type="project" value="InterPro"/>
</dbReference>
<gene>
    <name evidence="8" type="ORF">HNR70_000221</name>
</gene>
<dbReference type="RefSeq" id="WP_184324030.1">
    <property type="nucleotide sequence ID" value="NZ_JACHLZ010000001.1"/>
</dbReference>
<dbReference type="EMBL" id="JACHLZ010000001">
    <property type="protein sequence ID" value="MBB5830408.1"/>
    <property type="molecule type" value="Genomic_DNA"/>
</dbReference>
<feature type="transmembrane region" description="Helical" evidence="5">
    <location>
        <begin position="199"/>
        <end position="219"/>
    </location>
</feature>
<evidence type="ECO:0000313" key="9">
    <source>
        <dbReference type="Proteomes" id="UP000588158"/>
    </source>
</evidence>
<keyword evidence="5" id="KW-0813">Transport</keyword>
<feature type="transmembrane region" description="Helical" evidence="5">
    <location>
        <begin position="109"/>
        <end position="129"/>
    </location>
</feature>
<evidence type="ECO:0000256" key="4">
    <source>
        <dbReference type="ARBA" id="ARBA00023136"/>
    </source>
</evidence>
<proteinExistence type="inferred from homology"/>
<dbReference type="PANTHER" id="PTHR43759">
    <property type="entry name" value="TREHALOSE TRANSPORT SYSTEM PERMEASE PROTEIN SUGA"/>
    <property type="match status" value="1"/>
</dbReference>
<keyword evidence="2 5" id="KW-0812">Transmembrane</keyword>
<dbReference type="PROSITE" id="PS50928">
    <property type="entry name" value="ABC_TM1"/>
    <property type="match status" value="1"/>
</dbReference>
<dbReference type="InterPro" id="IPR035906">
    <property type="entry name" value="MetI-like_sf"/>
</dbReference>